<keyword evidence="1" id="KW-0812">Transmembrane</keyword>
<organism evidence="2">
    <name type="scientific">Polynucleobacter necessarius subsp. necessarius (strain STIR1)</name>
    <dbReference type="NCBI Taxonomy" id="452638"/>
    <lineage>
        <taxon>Bacteria</taxon>
        <taxon>Pseudomonadati</taxon>
        <taxon>Pseudomonadota</taxon>
        <taxon>Betaproteobacteria</taxon>
        <taxon>Burkholderiales</taxon>
        <taxon>Burkholderiaceae</taxon>
        <taxon>Polynucleobacter</taxon>
    </lineage>
</organism>
<dbReference type="AlphaFoldDB" id="B1XU61"/>
<gene>
    <name evidence="2" type="ordered locus">Pnec_0643</name>
</gene>
<evidence type="ECO:0000256" key="1">
    <source>
        <dbReference type="SAM" id="Phobius"/>
    </source>
</evidence>
<accession>B1XU61</accession>
<dbReference type="EMBL" id="CP001010">
    <property type="protein sequence ID" value="ACB43888.1"/>
    <property type="molecule type" value="Genomic_DNA"/>
</dbReference>
<dbReference type="KEGG" id="pne:Pnec_0643"/>
<dbReference type="HOGENOM" id="CLU_3230216_0_0_4"/>
<evidence type="ECO:0000313" key="2">
    <source>
        <dbReference type="EMBL" id="ACB43888.1"/>
    </source>
</evidence>
<reference evidence="2" key="1">
    <citation type="submission" date="2008-03" db="EMBL/GenBank/DDBJ databases">
        <title>Complete sequence of Polynucleobacter necessarius STIR1.</title>
        <authorList>
            <consortium name="US DOE Joint Genome Institute"/>
            <person name="Copeland A."/>
            <person name="Lucas S."/>
            <person name="Lapidus A."/>
            <person name="Barry K."/>
            <person name="Detter J.C."/>
            <person name="Glavina del Rio T."/>
            <person name="Hammon N."/>
            <person name="Israni S."/>
            <person name="Dalin E."/>
            <person name="Tice H."/>
            <person name="Pitluck S."/>
            <person name="Chain P."/>
            <person name="Malfatti S."/>
            <person name="Shin M."/>
            <person name="Vergez L."/>
            <person name="Schmutz J."/>
            <person name="Larimer F."/>
            <person name="Land M."/>
            <person name="Hauser L."/>
            <person name="Kyrpides N."/>
            <person name="Kim E."/>
            <person name="Hahn M."/>
            <person name="Richardson P."/>
        </authorList>
    </citation>
    <scope>NUCLEOTIDE SEQUENCE [LARGE SCALE GENOMIC DNA]</scope>
    <source>
        <strain evidence="2">STIR1</strain>
    </source>
</reference>
<sequence>MDTLSNLMNNFNGISLAVIMILSYCAALKNTKRNESTNQQAFSRKYR</sequence>
<dbReference type="eggNOG" id="ENOG502ZXJZ">
    <property type="taxonomic scope" value="Bacteria"/>
</dbReference>
<feature type="transmembrane region" description="Helical" evidence="1">
    <location>
        <begin position="12"/>
        <end position="28"/>
    </location>
</feature>
<keyword evidence="1" id="KW-1133">Transmembrane helix</keyword>
<proteinExistence type="predicted"/>
<name>B1XU61_POLNS</name>
<protein>
    <submittedName>
        <fullName evidence="2">Uncharacterized protein</fullName>
    </submittedName>
</protein>
<keyword evidence="1" id="KW-0472">Membrane</keyword>